<keyword evidence="2" id="KW-1185">Reference proteome</keyword>
<sequence length="163" mass="17969">MANFHENSLNQLLDEAFVTTSLTNVNALIDGLPQNSLNPEQQARLSSINVDNKRFAERVLTVMQGSGAVILPNFFSDANLSNDLGVFEQLETLENRLQVALGRVSDLKRIAGHEAYATANGVYNIYKMAALGGIPQAEEDYEFMKERYEGQGGKEEDPSEEGL</sequence>
<dbReference type="AlphaFoldDB" id="A0A9X1FLU2"/>
<evidence type="ECO:0000313" key="1">
    <source>
        <dbReference type="EMBL" id="MBW2936675.1"/>
    </source>
</evidence>
<accession>A0A9X1FLU2</accession>
<comment type="caution">
    <text evidence="1">The sequence shown here is derived from an EMBL/GenBank/DDBJ whole genome shotgun (WGS) entry which is preliminary data.</text>
</comment>
<dbReference type="RefSeq" id="WP_219050488.1">
    <property type="nucleotide sequence ID" value="NZ_JAHWDP010000001.1"/>
</dbReference>
<dbReference type="Proteomes" id="UP001138686">
    <property type="component" value="Unassembled WGS sequence"/>
</dbReference>
<organism evidence="1 2">
    <name type="scientific">Halomarinibacterium sedimenti</name>
    <dbReference type="NCBI Taxonomy" id="2857106"/>
    <lineage>
        <taxon>Bacteria</taxon>
        <taxon>Pseudomonadati</taxon>
        <taxon>Bacteroidota</taxon>
        <taxon>Flavobacteriia</taxon>
        <taxon>Flavobacteriales</taxon>
        <taxon>Flavobacteriaceae</taxon>
        <taxon>Halomarinibacterium</taxon>
    </lineage>
</organism>
<proteinExistence type="predicted"/>
<protein>
    <submittedName>
        <fullName evidence="1">Uncharacterized protein</fullName>
    </submittedName>
</protein>
<dbReference type="EMBL" id="JAHWDP010000001">
    <property type="protein sequence ID" value="MBW2936675.1"/>
    <property type="molecule type" value="Genomic_DNA"/>
</dbReference>
<reference evidence="1" key="1">
    <citation type="submission" date="2021-07" db="EMBL/GenBank/DDBJ databases">
        <title>Aureisphaera sp. CAU 1614 isolated from sea sediment.</title>
        <authorList>
            <person name="Kim W."/>
        </authorList>
    </citation>
    <scope>NUCLEOTIDE SEQUENCE</scope>
    <source>
        <strain evidence="1">CAU 1614</strain>
    </source>
</reference>
<evidence type="ECO:0000313" key="2">
    <source>
        <dbReference type="Proteomes" id="UP001138686"/>
    </source>
</evidence>
<gene>
    <name evidence="1" type="ORF">KXJ69_01070</name>
</gene>
<name>A0A9X1FLU2_9FLAO</name>